<dbReference type="GeneID" id="20080446"/>
<organism evidence="6">
    <name type="scientific">Aphanomyces invadans</name>
    <dbReference type="NCBI Taxonomy" id="157072"/>
    <lineage>
        <taxon>Eukaryota</taxon>
        <taxon>Sar</taxon>
        <taxon>Stramenopiles</taxon>
        <taxon>Oomycota</taxon>
        <taxon>Saprolegniomycetes</taxon>
        <taxon>Saprolegniales</taxon>
        <taxon>Verrucalvaceae</taxon>
        <taxon>Aphanomyces</taxon>
    </lineage>
</organism>
<dbReference type="PANTHER" id="PTHR46280:SF3">
    <property type="entry name" value="PLECKSTRIN HOMOLOGY DOMAIN-CONTAINING FAMILY F MEMBER 1 HOMOLOG"/>
    <property type="match status" value="1"/>
</dbReference>
<keyword evidence="2 4" id="KW-0863">Zinc-finger</keyword>
<dbReference type="InterPro" id="IPR051765">
    <property type="entry name" value="PH_domain-containing_F"/>
</dbReference>
<dbReference type="Pfam" id="PF01363">
    <property type="entry name" value="FYVE"/>
    <property type="match status" value="1"/>
</dbReference>
<dbReference type="InterPro" id="IPR017455">
    <property type="entry name" value="Znf_FYVE-rel"/>
</dbReference>
<feature type="domain" description="FYVE-type" evidence="5">
    <location>
        <begin position="24"/>
        <end position="85"/>
    </location>
</feature>
<evidence type="ECO:0000313" key="6">
    <source>
        <dbReference type="EMBL" id="ETW05676.1"/>
    </source>
</evidence>
<evidence type="ECO:0000259" key="5">
    <source>
        <dbReference type="PROSITE" id="PS50178"/>
    </source>
</evidence>
<protein>
    <recommendedName>
        <fullName evidence="5">FYVE-type domain-containing protein</fullName>
    </recommendedName>
</protein>
<dbReference type="eggNOG" id="KOG0230">
    <property type="taxonomic scope" value="Eukaryota"/>
</dbReference>
<reference evidence="6" key="1">
    <citation type="submission" date="2013-12" db="EMBL/GenBank/DDBJ databases">
        <title>The Genome Sequence of Aphanomyces invadans NJM9701.</title>
        <authorList>
            <consortium name="The Broad Institute Genomics Platform"/>
            <person name="Russ C."/>
            <person name="Tyler B."/>
            <person name="van West P."/>
            <person name="Dieguez-Uribeondo J."/>
            <person name="Young S.K."/>
            <person name="Zeng Q."/>
            <person name="Gargeya S."/>
            <person name="Fitzgerald M."/>
            <person name="Abouelleil A."/>
            <person name="Alvarado L."/>
            <person name="Chapman S.B."/>
            <person name="Gainer-Dewar J."/>
            <person name="Goldberg J."/>
            <person name="Griggs A."/>
            <person name="Gujja S."/>
            <person name="Hansen M."/>
            <person name="Howarth C."/>
            <person name="Imamovic A."/>
            <person name="Ireland A."/>
            <person name="Larimer J."/>
            <person name="McCowan C."/>
            <person name="Murphy C."/>
            <person name="Pearson M."/>
            <person name="Poon T.W."/>
            <person name="Priest M."/>
            <person name="Roberts A."/>
            <person name="Saif S."/>
            <person name="Shea T."/>
            <person name="Sykes S."/>
            <person name="Wortman J."/>
            <person name="Nusbaum C."/>
            <person name="Birren B."/>
        </authorList>
    </citation>
    <scope>NUCLEOTIDE SEQUENCE [LARGE SCALE GENOMIC DNA]</scope>
    <source>
        <strain evidence="6">NJM9701</strain>
    </source>
</reference>
<dbReference type="GO" id="GO:0008270">
    <property type="term" value="F:zinc ion binding"/>
    <property type="evidence" value="ECO:0007669"/>
    <property type="project" value="UniProtKB-KW"/>
</dbReference>
<dbReference type="PANTHER" id="PTHR46280">
    <property type="entry name" value="PLECKSTRIN HOMOLOGY DOMAIN-CONTAINING FAMILY F MEMBER 2-RELATED"/>
    <property type="match status" value="1"/>
</dbReference>
<dbReference type="SUPFAM" id="SSF57903">
    <property type="entry name" value="FYVE/PHD zinc finger"/>
    <property type="match status" value="1"/>
</dbReference>
<dbReference type="GO" id="GO:0035091">
    <property type="term" value="F:phosphatidylinositol binding"/>
    <property type="evidence" value="ECO:0007669"/>
    <property type="project" value="TreeGrafter"/>
</dbReference>
<keyword evidence="3" id="KW-0862">Zinc</keyword>
<dbReference type="Gene3D" id="3.30.40.10">
    <property type="entry name" value="Zinc/RING finger domain, C3HC4 (zinc finger)"/>
    <property type="match status" value="1"/>
</dbReference>
<dbReference type="InterPro" id="IPR000306">
    <property type="entry name" value="Znf_FYVE"/>
</dbReference>
<dbReference type="PROSITE" id="PS50178">
    <property type="entry name" value="ZF_FYVE"/>
    <property type="match status" value="1"/>
</dbReference>
<dbReference type="InterPro" id="IPR011011">
    <property type="entry name" value="Znf_FYVE_PHD"/>
</dbReference>
<evidence type="ECO:0000256" key="3">
    <source>
        <dbReference type="ARBA" id="ARBA00022833"/>
    </source>
</evidence>
<dbReference type="OrthoDB" id="79519at2759"/>
<dbReference type="GO" id="GO:0008333">
    <property type="term" value="P:endosome to lysosome transport"/>
    <property type="evidence" value="ECO:0007669"/>
    <property type="project" value="TreeGrafter"/>
</dbReference>
<gene>
    <name evidence="6" type="ORF">H310_03396</name>
</gene>
<accession>A0A024UGW9</accession>
<dbReference type="EMBL" id="KI913956">
    <property type="protein sequence ID" value="ETW05676.1"/>
    <property type="molecule type" value="Genomic_DNA"/>
</dbReference>
<dbReference type="RefSeq" id="XP_008865453.1">
    <property type="nucleotide sequence ID" value="XM_008867231.1"/>
</dbReference>
<dbReference type="VEuPathDB" id="FungiDB:H310_03396"/>
<dbReference type="AlphaFoldDB" id="A0A024UGW9"/>
<dbReference type="GO" id="GO:0005769">
    <property type="term" value="C:early endosome"/>
    <property type="evidence" value="ECO:0007669"/>
    <property type="project" value="TreeGrafter"/>
</dbReference>
<dbReference type="STRING" id="157072.A0A024UGW9"/>
<dbReference type="InterPro" id="IPR013083">
    <property type="entry name" value="Znf_RING/FYVE/PHD"/>
</dbReference>
<sequence length="142" mass="15839">MAITKNYQSVAADELKIRAEWVPDKARHVCYICRKAFNLVRRKHHCRVCGEIVCGSCTFMKTLTASPVASATHVKTCLWCPQRTRHARNLSSTSSSRSLNQASPAEVELLCRRQVVFWSSAYPSRSVADNSSSRVSSMSLAC</sequence>
<keyword evidence="1" id="KW-0479">Metal-binding</keyword>
<dbReference type="GO" id="GO:0007032">
    <property type="term" value="P:endosome organization"/>
    <property type="evidence" value="ECO:0007669"/>
    <property type="project" value="TreeGrafter"/>
</dbReference>
<dbReference type="SMART" id="SM00064">
    <property type="entry name" value="FYVE"/>
    <property type="match status" value="1"/>
</dbReference>
<evidence type="ECO:0000256" key="1">
    <source>
        <dbReference type="ARBA" id="ARBA00022723"/>
    </source>
</evidence>
<evidence type="ECO:0000256" key="2">
    <source>
        <dbReference type="ARBA" id="ARBA00022771"/>
    </source>
</evidence>
<proteinExistence type="predicted"/>
<evidence type="ECO:0000256" key="4">
    <source>
        <dbReference type="PROSITE-ProRule" id="PRU00091"/>
    </source>
</evidence>
<name>A0A024UGW9_9STRA</name>